<evidence type="ECO:0000256" key="1">
    <source>
        <dbReference type="ARBA" id="ARBA00009235"/>
    </source>
</evidence>
<dbReference type="GO" id="GO:0016853">
    <property type="term" value="F:isomerase activity"/>
    <property type="evidence" value="ECO:0007669"/>
    <property type="project" value="InterPro"/>
</dbReference>
<name>A0A0D6DR28_9STAP</name>
<evidence type="ECO:0000313" key="4">
    <source>
        <dbReference type="EMBL" id="CDO67656.1"/>
    </source>
</evidence>
<accession>A0A0D6DR28</accession>
<dbReference type="Pfam" id="PF01380">
    <property type="entry name" value="SIS"/>
    <property type="match status" value="1"/>
</dbReference>
<dbReference type="PROSITE" id="PS51464">
    <property type="entry name" value="SIS"/>
    <property type="match status" value="1"/>
</dbReference>
<keyword evidence="5" id="KW-1185">Reference proteome</keyword>
<dbReference type="InterPro" id="IPR017552">
    <property type="entry name" value="PHI/rmpB"/>
</dbReference>
<evidence type="ECO:0000259" key="2">
    <source>
        <dbReference type="PROSITE" id="PS51464"/>
    </source>
</evidence>
<reference evidence="3 5" key="2">
    <citation type="journal article" date="2017" name="Int. J. Syst. Evol. Microbiol.">
        <title>Macrococcus canis sp. nov., a skin bacterium associated with infections in dogs.</title>
        <authorList>
            <person name="Gobeli Brawand S."/>
            <person name="Cotting K."/>
            <person name="Gomez-Sanz E."/>
            <person name="Collaud A."/>
            <person name="Thomann A."/>
            <person name="Brodard I."/>
            <person name="Rodriguez-Campos S."/>
            <person name="Strauss C."/>
            <person name="Perreten V."/>
        </authorList>
    </citation>
    <scope>NUCLEOTIDE SEQUENCE [LARGE SCALE GENOMIC DNA]</scope>
    <source>
        <strain evidence="3 5">KM45013</strain>
    </source>
</reference>
<reference evidence="4" key="1">
    <citation type="journal article" date="2015" name="Antimicrob. Agents Chemother.">
        <title>First Staphylococcal Cassette Chromosome mec Containing a mecB-Carrying Gene Complex Independent of Transposon Tn6045 in a Macrococcus caseolyticus Isolate from a Canine Infection.</title>
        <authorList>
            <person name="Gomez-Sanz E."/>
            <person name="Schwendener S."/>
            <person name="Thomann A."/>
            <person name="Gobeli Brawand S."/>
            <person name="Perreten V."/>
        </authorList>
    </citation>
    <scope>NUCLEOTIDE SEQUENCE</scope>
    <source>
        <strain evidence="4">KM45013</strain>
    </source>
</reference>
<dbReference type="CDD" id="cd05005">
    <property type="entry name" value="SIS_PHI"/>
    <property type="match status" value="1"/>
</dbReference>
<dbReference type="KEGG" id="mcak:MCCS_00630"/>
<reference evidence="3" key="3">
    <citation type="submission" date="2017-04" db="EMBL/GenBank/DDBJ databases">
        <authorList>
            <person name="Afonso C.L."/>
            <person name="Miller P.J."/>
            <person name="Scott M.A."/>
            <person name="Spackman E."/>
            <person name="Goraichik I."/>
            <person name="Dimitrov K.M."/>
            <person name="Suarez D.L."/>
            <person name="Swayne D.E."/>
        </authorList>
    </citation>
    <scope>NUCLEOTIDE SEQUENCE</scope>
    <source>
        <strain evidence="3">KM45013</strain>
    </source>
</reference>
<dbReference type="InterPro" id="IPR046348">
    <property type="entry name" value="SIS_dom_sf"/>
</dbReference>
<sequence>MLMIQKLLLKNVVKSLMHMLNHFELILNEIKQTLLHVDVAELEKFSTDLMDASSIFVAGKGRSGLVIKSFAMRLNQLGKKAYVVGETNTPSIQKNDIFVIASGSGSTAHLKLLAQTAKDNEAYVLLLSTKDESPIADIADLTIVLPAGTKYDAEGSKQPLGSLFEQSSQIYLDSVVLTIQEALNVDEETMQNNHANLE</sequence>
<dbReference type="STRING" id="1855823.MCCS_00630"/>
<dbReference type="PANTHER" id="PTHR43443">
    <property type="entry name" value="3-HEXULOSE-6-PHOSPHATE ISOMERASE"/>
    <property type="match status" value="1"/>
</dbReference>
<dbReference type="GO" id="GO:1901135">
    <property type="term" value="P:carbohydrate derivative metabolic process"/>
    <property type="evidence" value="ECO:0007669"/>
    <property type="project" value="InterPro"/>
</dbReference>
<organism evidence="4">
    <name type="scientific">Macrococcoides canis</name>
    <dbReference type="NCBI Taxonomy" id="1855823"/>
    <lineage>
        <taxon>Bacteria</taxon>
        <taxon>Bacillati</taxon>
        <taxon>Bacillota</taxon>
        <taxon>Bacilli</taxon>
        <taxon>Bacillales</taxon>
        <taxon>Staphylococcaceae</taxon>
        <taxon>Macrococcoides</taxon>
    </lineage>
</organism>
<dbReference type="PANTHER" id="PTHR43443:SF1">
    <property type="entry name" value="3-HEXULOSE-6-PHOSPHATE ISOMERASE"/>
    <property type="match status" value="1"/>
</dbReference>
<gene>
    <name evidence="3" type="ORF">MCCS_00630</name>
</gene>
<dbReference type="GO" id="GO:0097367">
    <property type="term" value="F:carbohydrate derivative binding"/>
    <property type="evidence" value="ECO:0007669"/>
    <property type="project" value="InterPro"/>
</dbReference>
<proteinExistence type="inferred from homology"/>
<accession>A0A1W7A7Y7</accession>
<dbReference type="Gene3D" id="3.40.50.10490">
    <property type="entry name" value="Glucose-6-phosphate isomerase like protein, domain 1"/>
    <property type="match status" value="1"/>
</dbReference>
<dbReference type="InterPro" id="IPR001347">
    <property type="entry name" value="SIS_dom"/>
</dbReference>
<feature type="domain" description="SIS" evidence="2">
    <location>
        <begin position="45"/>
        <end position="185"/>
    </location>
</feature>
<dbReference type="EMBL" id="CP021059">
    <property type="protein sequence ID" value="ARQ05735.1"/>
    <property type="molecule type" value="Genomic_DNA"/>
</dbReference>
<comment type="similarity">
    <text evidence="1">Belongs to the SIS family. PHI subfamily.</text>
</comment>
<dbReference type="Proteomes" id="UP000194154">
    <property type="component" value="Chromosome"/>
</dbReference>
<dbReference type="SUPFAM" id="SSF53697">
    <property type="entry name" value="SIS domain"/>
    <property type="match status" value="1"/>
</dbReference>
<evidence type="ECO:0000313" key="3">
    <source>
        <dbReference type="EMBL" id="ARQ05735.1"/>
    </source>
</evidence>
<protein>
    <submittedName>
        <fullName evidence="4">SIS domain-containing family protein</fullName>
    </submittedName>
</protein>
<dbReference type="AlphaFoldDB" id="A0A0D6DR28"/>
<evidence type="ECO:0000313" key="5">
    <source>
        <dbReference type="Proteomes" id="UP000194154"/>
    </source>
</evidence>
<dbReference type="NCBIfam" id="TIGR03127">
    <property type="entry name" value="RuMP_HxlB"/>
    <property type="match status" value="1"/>
</dbReference>
<dbReference type="EMBL" id="HG970732">
    <property type="protein sequence ID" value="CDO67656.1"/>
    <property type="molecule type" value="Genomic_DNA"/>
</dbReference>